<dbReference type="GO" id="GO:0005886">
    <property type="term" value="C:plasma membrane"/>
    <property type="evidence" value="ECO:0007669"/>
    <property type="project" value="TreeGrafter"/>
</dbReference>
<evidence type="ECO:0000313" key="5">
    <source>
        <dbReference type="Proteomes" id="UP000691718"/>
    </source>
</evidence>
<keyword evidence="5" id="KW-1185">Reference proteome</keyword>
<dbReference type="Proteomes" id="UP000691718">
    <property type="component" value="Unassembled WGS sequence"/>
</dbReference>
<name>A0A8S3X747_PARAO</name>
<comment type="caution">
    <text evidence="4">The sequence shown here is derived from an EMBL/GenBank/DDBJ whole genome shotgun (WGS) entry which is preliminary data.</text>
</comment>
<reference evidence="4" key="1">
    <citation type="submission" date="2021-04" db="EMBL/GenBank/DDBJ databases">
        <authorList>
            <person name="Tunstrom K."/>
        </authorList>
    </citation>
    <scope>NUCLEOTIDE SEQUENCE</scope>
</reference>
<dbReference type="OrthoDB" id="6080988at2759"/>
<dbReference type="Pfam" id="PF01187">
    <property type="entry name" value="MIF"/>
    <property type="match status" value="1"/>
</dbReference>
<dbReference type="PANTHER" id="PTHR24369">
    <property type="entry name" value="ANTIGEN BSP, PUTATIVE-RELATED"/>
    <property type="match status" value="1"/>
</dbReference>
<evidence type="ECO:0000256" key="3">
    <source>
        <dbReference type="ARBA" id="ARBA00022737"/>
    </source>
</evidence>
<evidence type="ECO:0000256" key="1">
    <source>
        <dbReference type="ARBA" id="ARBA00022614"/>
    </source>
</evidence>
<gene>
    <name evidence="4" type="ORF">PAPOLLO_LOCUS14932</name>
</gene>
<keyword evidence="2" id="KW-0732">Signal</keyword>
<dbReference type="InterPro" id="IPR003591">
    <property type="entry name" value="Leu-rich_rpt_typical-subtyp"/>
</dbReference>
<evidence type="ECO:0000256" key="2">
    <source>
        <dbReference type="ARBA" id="ARBA00022729"/>
    </source>
</evidence>
<dbReference type="Pfam" id="PF13855">
    <property type="entry name" value="LRR_8"/>
    <property type="match status" value="1"/>
</dbReference>
<dbReference type="FunFam" id="3.80.10.10:FF:000732">
    <property type="entry name" value="GD11101"/>
    <property type="match status" value="1"/>
</dbReference>
<protein>
    <submittedName>
        <fullName evidence="4">(apollo) hypothetical protein</fullName>
    </submittedName>
</protein>
<keyword evidence="3" id="KW-0677">Repeat</keyword>
<dbReference type="SMART" id="SM00369">
    <property type="entry name" value="LRR_TYP"/>
    <property type="match status" value="3"/>
</dbReference>
<dbReference type="InterPro" id="IPR001398">
    <property type="entry name" value="Macrophage_inhib_fac"/>
</dbReference>
<dbReference type="AlphaFoldDB" id="A0A8S3X747"/>
<keyword evidence="1" id="KW-0433">Leucine-rich repeat</keyword>
<organism evidence="4 5">
    <name type="scientific">Parnassius apollo</name>
    <name type="common">Apollo butterfly</name>
    <name type="synonym">Papilio apollo</name>
    <dbReference type="NCBI Taxonomy" id="110799"/>
    <lineage>
        <taxon>Eukaryota</taxon>
        <taxon>Metazoa</taxon>
        <taxon>Ecdysozoa</taxon>
        <taxon>Arthropoda</taxon>
        <taxon>Hexapoda</taxon>
        <taxon>Insecta</taxon>
        <taxon>Pterygota</taxon>
        <taxon>Neoptera</taxon>
        <taxon>Endopterygota</taxon>
        <taxon>Lepidoptera</taxon>
        <taxon>Glossata</taxon>
        <taxon>Ditrysia</taxon>
        <taxon>Papilionoidea</taxon>
        <taxon>Papilionidae</taxon>
        <taxon>Parnassiinae</taxon>
        <taxon>Parnassini</taxon>
        <taxon>Parnassius</taxon>
        <taxon>Parnassius</taxon>
    </lineage>
</organism>
<dbReference type="InterPro" id="IPR050541">
    <property type="entry name" value="LRR_TM_domain-containing"/>
</dbReference>
<dbReference type="PROSITE" id="PS51450">
    <property type="entry name" value="LRR"/>
    <property type="match status" value="3"/>
</dbReference>
<dbReference type="PANTHER" id="PTHR24369:SF210">
    <property type="entry name" value="CHAOPTIN-RELATED"/>
    <property type="match status" value="1"/>
</dbReference>
<dbReference type="InterPro" id="IPR001611">
    <property type="entry name" value="Leu-rich_rpt"/>
</dbReference>
<evidence type="ECO:0000313" key="4">
    <source>
        <dbReference type="EMBL" id="CAG5007478.1"/>
    </source>
</evidence>
<dbReference type="EMBL" id="CAJQZP010000988">
    <property type="protein sequence ID" value="CAG5007478.1"/>
    <property type="molecule type" value="Genomic_DNA"/>
</dbReference>
<sequence>MPCLKILTNIPKSQIPRDFVDKIIPLLAKVLKKPENKFTCVISGDCYISFAGESKSPGATATLESIGNLGPNENRVIAKELSDFMEKEIGVNRDRFFLTFYDLSSYNVAKCGVTVEGASESQNNTKERRPLQQDLRHSARSVYPPAPFALLATQRQSAQGAAFRRLKYLYLYRNRIQHIDSDVFQDMIHLEQLYLHANEIHQIEPETFSHLPRLERLYLHNNHLKRIPPGSFRGLENLRKLRLDSNALICDCSMLWFVRMLS</sequence>
<proteinExistence type="predicted"/>
<accession>A0A8S3X747</accession>